<evidence type="ECO:0000313" key="4">
    <source>
        <dbReference type="Proteomes" id="UP000199577"/>
    </source>
</evidence>
<protein>
    <submittedName>
        <fullName evidence="3">HTH domain-containing protein</fullName>
    </submittedName>
</protein>
<dbReference type="Pfam" id="PF08279">
    <property type="entry name" value="HTH_11"/>
    <property type="match status" value="1"/>
</dbReference>
<dbReference type="InterPro" id="IPR036390">
    <property type="entry name" value="WH_DNA-bd_sf"/>
</dbReference>
<gene>
    <name evidence="3" type="ORF">SAMN05421747_11395</name>
</gene>
<dbReference type="PROSITE" id="PS52050">
    <property type="entry name" value="WYL"/>
    <property type="match status" value="1"/>
</dbReference>
<dbReference type="InterPro" id="IPR013196">
    <property type="entry name" value="HTH_11"/>
</dbReference>
<dbReference type="InterPro" id="IPR026881">
    <property type="entry name" value="WYL_dom"/>
</dbReference>
<sequence length="230" mass="26812">MNRIDRLFGILTLLQSRKYVKGDEIADRFDISTRTVYRDIKALNELGIPVGFEPNKGYFVVDGYFLRPVSFSLEEANALLLMENLLTGFADKSIRRHYSSALNKVKAVMRDSQKEKLEYLISNMRFQLPRDLKGHDYEHLSALQEAVVSKTVLDIRYCKADGQESDRRIEPVGLIFYALNWHVIGWCHLRKDYRDFRVSRIISLRNTGLPFQKTDHPSVSEFMKQLPVDY</sequence>
<feature type="domain" description="WYL" evidence="2">
    <location>
        <begin position="138"/>
        <end position="205"/>
    </location>
</feature>
<dbReference type="EMBL" id="FOLL01000013">
    <property type="protein sequence ID" value="SFC52813.1"/>
    <property type="molecule type" value="Genomic_DNA"/>
</dbReference>
<dbReference type="Proteomes" id="UP000199577">
    <property type="component" value="Unassembled WGS sequence"/>
</dbReference>
<accession>A0A1I1K483</accession>
<evidence type="ECO:0000313" key="3">
    <source>
        <dbReference type="EMBL" id="SFC52813.1"/>
    </source>
</evidence>
<organism evidence="3 4">
    <name type="scientific">Parapedobacter composti</name>
    <dbReference type="NCBI Taxonomy" id="623281"/>
    <lineage>
        <taxon>Bacteria</taxon>
        <taxon>Pseudomonadati</taxon>
        <taxon>Bacteroidota</taxon>
        <taxon>Sphingobacteriia</taxon>
        <taxon>Sphingobacteriales</taxon>
        <taxon>Sphingobacteriaceae</taxon>
        <taxon>Parapedobacter</taxon>
    </lineage>
</organism>
<dbReference type="InterPro" id="IPR051534">
    <property type="entry name" value="CBASS_pafABC_assoc_protein"/>
</dbReference>
<dbReference type="Pfam" id="PF13280">
    <property type="entry name" value="WYL"/>
    <property type="match status" value="1"/>
</dbReference>
<dbReference type="OrthoDB" id="9815009at2"/>
<dbReference type="AlphaFoldDB" id="A0A1I1K483"/>
<proteinExistence type="predicted"/>
<dbReference type="Gene3D" id="1.10.10.10">
    <property type="entry name" value="Winged helix-like DNA-binding domain superfamily/Winged helix DNA-binding domain"/>
    <property type="match status" value="1"/>
</dbReference>
<name>A0A1I1K483_9SPHI</name>
<feature type="domain" description="Helix-turn-helix type 11" evidence="1">
    <location>
        <begin position="6"/>
        <end position="58"/>
    </location>
</feature>
<dbReference type="SUPFAM" id="SSF46785">
    <property type="entry name" value="Winged helix' DNA-binding domain"/>
    <property type="match status" value="1"/>
</dbReference>
<evidence type="ECO:0000259" key="2">
    <source>
        <dbReference type="Pfam" id="PF13280"/>
    </source>
</evidence>
<dbReference type="RefSeq" id="WP_090974193.1">
    <property type="nucleotide sequence ID" value="NZ_FOLL01000013.1"/>
</dbReference>
<reference evidence="3 4" key="1">
    <citation type="submission" date="2016-10" db="EMBL/GenBank/DDBJ databases">
        <authorList>
            <person name="de Groot N.N."/>
        </authorList>
    </citation>
    <scope>NUCLEOTIDE SEQUENCE [LARGE SCALE GENOMIC DNA]</scope>
    <source>
        <strain evidence="3 4">DSM 22900</strain>
    </source>
</reference>
<dbReference type="STRING" id="623281.SAMN05421747_11395"/>
<dbReference type="PANTHER" id="PTHR34580">
    <property type="match status" value="1"/>
</dbReference>
<dbReference type="InterPro" id="IPR036388">
    <property type="entry name" value="WH-like_DNA-bd_sf"/>
</dbReference>
<evidence type="ECO:0000259" key="1">
    <source>
        <dbReference type="Pfam" id="PF08279"/>
    </source>
</evidence>
<dbReference type="PANTHER" id="PTHR34580:SF1">
    <property type="entry name" value="PROTEIN PAFC"/>
    <property type="match status" value="1"/>
</dbReference>
<keyword evidence="4" id="KW-1185">Reference proteome</keyword>